<dbReference type="InParanoid" id="A0A2P5FK72"/>
<proteinExistence type="predicted"/>
<organism evidence="2 3">
    <name type="scientific">Trema orientale</name>
    <name type="common">Charcoal tree</name>
    <name type="synonym">Celtis orientalis</name>
    <dbReference type="NCBI Taxonomy" id="63057"/>
    <lineage>
        <taxon>Eukaryota</taxon>
        <taxon>Viridiplantae</taxon>
        <taxon>Streptophyta</taxon>
        <taxon>Embryophyta</taxon>
        <taxon>Tracheophyta</taxon>
        <taxon>Spermatophyta</taxon>
        <taxon>Magnoliopsida</taxon>
        <taxon>eudicotyledons</taxon>
        <taxon>Gunneridae</taxon>
        <taxon>Pentapetalae</taxon>
        <taxon>rosids</taxon>
        <taxon>fabids</taxon>
        <taxon>Rosales</taxon>
        <taxon>Cannabaceae</taxon>
        <taxon>Trema</taxon>
    </lineage>
</organism>
<evidence type="ECO:0000313" key="2">
    <source>
        <dbReference type="EMBL" id="PON98177.1"/>
    </source>
</evidence>
<dbReference type="Proteomes" id="UP000237000">
    <property type="component" value="Unassembled WGS sequence"/>
</dbReference>
<reference evidence="3" key="1">
    <citation type="submission" date="2016-06" db="EMBL/GenBank/DDBJ databases">
        <title>Parallel loss of symbiosis genes in relatives of nitrogen-fixing non-legume Parasponia.</title>
        <authorList>
            <person name="Van Velzen R."/>
            <person name="Holmer R."/>
            <person name="Bu F."/>
            <person name="Rutten L."/>
            <person name="Van Zeijl A."/>
            <person name="Liu W."/>
            <person name="Santuari L."/>
            <person name="Cao Q."/>
            <person name="Sharma T."/>
            <person name="Shen D."/>
            <person name="Roswanjaya Y."/>
            <person name="Wardhani T."/>
            <person name="Kalhor M.S."/>
            <person name="Jansen J."/>
            <person name="Van den Hoogen J."/>
            <person name="Gungor B."/>
            <person name="Hartog M."/>
            <person name="Hontelez J."/>
            <person name="Verver J."/>
            <person name="Yang W.-C."/>
            <person name="Schijlen E."/>
            <person name="Repin R."/>
            <person name="Schilthuizen M."/>
            <person name="Schranz E."/>
            <person name="Heidstra R."/>
            <person name="Miyata K."/>
            <person name="Fedorova E."/>
            <person name="Kohlen W."/>
            <person name="Bisseling T."/>
            <person name="Smit S."/>
            <person name="Geurts R."/>
        </authorList>
    </citation>
    <scope>NUCLEOTIDE SEQUENCE [LARGE SCALE GENOMIC DNA]</scope>
    <source>
        <strain evidence="3">cv. RG33-2</strain>
    </source>
</reference>
<keyword evidence="3" id="KW-1185">Reference proteome</keyword>
<name>A0A2P5FK72_TREOI</name>
<dbReference type="EMBL" id="JXTC01000026">
    <property type="protein sequence ID" value="PON98177.1"/>
    <property type="molecule type" value="Genomic_DNA"/>
</dbReference>
<comment type="caution">
    <text evidence="2">The sequence shown here is derived from an EMBL/GenBank/DDBJ whole genome shotgun (WGS) entry which is preliminary data.</text>
</comment>
<feature type="region of interest" description="Disordered" evidence="1">
    <location>
        <begin position="1"/>
        <end position="22"/>
    </location>
</feature>
<evidence type="ECO:0000256" key="1">
    <source>
        <dbReference type="SAM" id="MobiDB-lite"/>
    </source>
</evidence>
<sequence length="60" mass="5997">MGLGNDDNVVVDDNDGGCGSGGGKSYGAPIEIISSAKIPASSPSGPLLPPRVWVRVFGLV</sequence>
<accession>A0A2P5FK72</accession>
<evidence type="ECO:0000313" key="3">
    <source>
        <dbReference type="Proteomes" id="UP000237000"/>
    </source>
</evidence>
<dbReference type="AlphaFoldDB" id="A0A2P5FK72"/>
<protein>
    <submittedName>
        <fullName evidence="2">Uncharacterized protein</fullName>
    </submittedName>
</protein>
<gene>
    <name evidence="2" type="ORF">TorRG33x02_060070</name>
</gene>